<dbReference type="Pfam" id="PF00990">
    <property type="entry name" value="GGDEF"/>
    <property type="match status" value="1"/>
</dbReference>
<feature type="domain" description="GGDEF" evidence="7">
    <location>
        <begin position="223"/>
        <end position="354"/>
    </location>
</feature>
<gene>
    <name evidence="8" type="ORF">ACFO0D_15760</name>
</gene>
<feature type="transmembrane region" description="Helical" evidence="6">
    <location>
        <begin position="137"/>
        <end position="155"/>
    </location>
</feature>
<evidence type="ECO:0000256" key="4">
    <source>
        <dbReference type="ARBA" id="ARBA00022989"/>
    </source>
</evidence>
<dbReference type="PROSITE" id="PS50887">
    <property type="entry name" value="GGDEF"/>
    <property type="match status" value="1"/>
</dbReference>
<evidence type="ECO:0000259" key="7">
    <source>
        <dbReference type="PROSITE" id="PS50887"/>
    </source>
</evidence>
<dbReference type="Gene3D" id="3.30.70.270">
    <property type="match status" value="1"/>
</dbReference>
<evidence type="ECO:0000313" key="8">
    <source>
        <dbReference type="EMBL" id="MFC4639793.1"/>
    </source>
</evidence>
<dbReference type="Gene3D" id="1.10.1760.20">
    <property type="match status" value="1"/>
</dbReference>
<dbReference type="InterPro" id="IPR011620">
    <property type="entry name" value="Sig_transdc_His_kinase_LytS_TM"/>
</dbReference>
<keyword evidence="3 6" id="KW-0812">Transmembrane</keyword>
<feature type="transmembrane region" description="Helical" evidence="6">
    <location>
        <begin position="161"/>
        <end position="183"/>
    </location>
</feature>
<keyword evidence="8" id="KW-0548">Nucleotidyltransferase</keyword>
<dbReference type="InterPro" id="IPR050469">
    <property type="entry name" value="Diguanylate_Cyclase"/>
</dbReference>
<dbReference type="PANTHER" id="PTHR45138:SF9">
    <property type="entry name" value="DIGUANYLATE CYCLASE DGCM-RELATED"/>
    <property type="match status" value="1"/>
</dbReference>
<dbReference type="NCBIfam" id="TIGR00254">
    <property type="entry name" value="GGDEF"/>
    <property type="match status" value="1"/>
</dbReference>
<dbReference type="InterPro" id="IPR043128">
    <property type="entry name" value="Rev_trsase/Diguanyl_cyclase"/>
</dbReference>
<dbReference type="GO" id="GO:0052621">
    <property type="term" value="F:diguanylate cyclase activity"/>
    <property type="evidence" value="ECO:0007669"/>
    <property type="project" value="UniProtKB-EC"/>
</dbReference>
<dbReference type="EMBL" id="JBHSEI010000010">
    <property type="protein sequence ID" value="MFC4639793.1"/>
    <property type="molecule type" value="Genomic_DNA"/>
</dbReference>
<organism evidence="8 9">
    <name type="scientific">Deinococcus hohokamensis</name>
    <dbReference type="NCBI Taxonomy" id="309883"/>
    <lineage>
        <taxon>Bacteria</taxon>
        <taxon>Thermotogati</taxon>
        <taxon>Deinococcota</taxon>
        <taxon>Deinococci</taxon>
        <taxon>Deinococcales</taxon>
        <taxon>Deinococcaceae</taxon>
        <taxon>Deinococcus</taxon>
    </lineage>
</organism>
<keyword evidence="9" id="KW-1185">Reference proteome</keyword>
<feature type="transmembrane region" description="Helical" evidence="6">
    <location>
        <begin position="100"/>
        <end position="117"/>
    </location>
</feature>
<dbReference type="SMART" id="SM00267">
    <property type="entry name" value="GGDEF"/>
    <property type="match status" value="1"/>
</dbReference>
<feature type="transmembrane region" description="Helical" evidence="6">
    <location>
        <begin position="76"/>
        <end position="94"/>
    </location>
</feature>
<dbReference type="RefSeq" id="WP_380062770.1">
    <property type="nucleotide sequence ID" value="NZ_JBHSEI010000010.1"/>
</dbReference>
<dbReference type="InterPro" id="IPR000160">
    <property type="entry name" value="GGDEF_dom"/>
</dbReference>
<sequence>MANALLLNFALLIAGLFAVSLTYGPPAQAQSWVRVLARYATTVSVAFLLLFNSVALAPGLLFDFRTIPVALAARRNGMLAGVLVAVPIAAYRWFLGGPAAWAGILDLVAVLAGLKTGTIRVQPQFSDDLRRTWRLRFVLYALANLTTFWAFHLAGKPLASALPVYLVFGVLSGLGMLAGHVVIQTRLRALSRANELEQLAFVDPLTGNLNRRRFEMNLVEVRQPAFLLLLDLDHFKRINDTYGHDAGDQVLVQLAQVVRETLRPTDGVYRLGGEEFAVVLAPCKAPWAEIVADRVRQAIGREVALRAGLGGETLTVSGGLVPIDDEQQTVLRRADEQLYAAKHGGRNQIRSSGGWAAA</sequence>
<keyword evidence="5 6" id="KW-0472">Membrane</keyword>
<keyword evidence="4 6" id="KW-1133">Transmembrane helix</keyword>
<comment type="caution">
    <text evidence="8">The sequence shown here is derived from an EMBL/GenBank/DDBJ whole genome shotgun (WGS) entry which is preliminary data.</text>
</comment>
<evidence type="ECO:0000256" key="5">
    <source>
        <dbReference type="ARBA" id="ARBA00023136"/>
    </source>
</evidence>
<proteinExistence type="predicted"/>
<dbReference type="PANTHER" id="PTHR45138">
    <property type="entry name" value="REGULATORY COMPONENTS OF SENSORY TRANSDUCTION SYSTEM"/>
    <property type="match status" value="1"/>
</dbReference>
<dbReference type="InterPro" id="IPR029787">
    <property type="entry name" value="Nucleotide_cyclase"/>
</dbReference>
<evidence type="ECO:0000256" key="3">
    <source>
        <dbReference type="ARBA" id="ARBA00022692"/>
    </source>
</evidence>
<name>A0ABV9IBV4_9DEIO</name>
<keyword evidence="8" id="KW-0808">Transferase</keyword>
<comment type="subcellular location">
    <subcellularLocation>
        <location evidence="1">Cell membrane</location>
        <topology evidence="1">Multi-pass membrane protein</topology>
    </subcellularLocation>
</comment>
<evidence type="ECO:0000256" key="6">
    <source>
        <dbReference type="SAM" id="Phobius"/>
    </source>
</evidence>
<dbReference type="Proteomes" id="UP001595952">
    <property type="component" value="Unassembled WGS sequence"/>
</dbReference>
<dbReference type="Pfam" id="PF07694">
    <property type="entry name" value="5TM-5TMR_LYT"/>
    <property type="match status" value="1"/>
</dbReference>
<reference evidence="9" key="1">
    <citation type="journal article" date="2019" name="Int. J. Syst. Evol. Microbiol.">
        <title>The Global Catalogue of Microorganisms (GCM) 10K type strain sequencing project: providing services to taxonomists for standard genome sequencing and annotation.</title>
        <authorList>
            <consortium name="The Broad Institute Genomics Platform"/>
            <consortium name="The Broad Institute Genome Sequencing Center for Infectious Disease"/>
            <person name="Wu L."/>
            <person name="Ma J."/>
        </authorList>
    </citation>
    <scope>NUCLEOTIDE SEQUENCE [LARGE SCALE GENOMIC DNA]</scope>
    <source>
        <strain evidence="9">CCUG 55995</strain>
    </source>
</reference>
<evidence type="ECO:0000256" key="2">
    <source>
        <dbReference type="ARBA" id="ARBA00022475"/>
    </source>
</evidence>
<dbReference type="CDD" id="cd01949">
    <property type="entry name" value="GGDEF"/>
    <property type="match status" value="1"/>
</dbReference>
<feature type="transmembrane region" description="Helical" evidence="6">
    <location>
        <begin position="39"/>
        <end position="64"/>
    </location>
</feature>
<accession>A0ABV9IBV4</accession>
<protein>
    <submittedName>
        <fullName evidence="8">Diguanylate cyclase</fullName>
        <ecNumber evidence="8">2.7.7.65</ecNumber>
    </submittedName>
</protein>
<dbReference type="SUPFAM" id="SSF55073">
    <property type="entry name" value="Nucleotide cyclase"/>
    <property type="match status" value="1"/>
</dbReference>
<evidence type="ECO:0000256" key="1">
    <source>
        <dbReference type="ARBA" id="ARBA00004651"/>
    </source>
</evidence>
<dbReference type="EC" id="2.7.7.65" evidence="8"/>
<keyword evidence="2" id="KW-1003">Cell membrane</keyword>
<evidence type="ECO:0000313" key="9">
    <source>
        <dbReference type="Proteomes" id="UP001595952"/>
    </source>
</evidence>